<proteinExistence type="predicted"/>
<sequence length="472" mass="54833">MFFSFNATCKTDKCYAKLKGVAVKHPLEDQPLKLILKTKDTRGIVHNNNLKRNLNGKKRYSIGEDLLHLRANTWRNDQIRRKCDFGDIIPTNIYQTNVLRKAKQEFRDKKLEIVKKNPILSLVEMKHTVPYAGSIHNISIDRVIVHYWSPYQMVVYKKSKTNSLRNCRLCIDATRSVVRNINRTSQELQSSHIFLYVAVLNDGFIQVPVCQMLSEVQDLATITYWLNQWIRAGATSPYEVVVDYSNALIGAVTRSFCYGLSKIQYCEMSLKILQDEEDGVIISNSKLYVYVRLDIAHLIKMICRWKCFKVRSHGQIKEFYVRAIILLIKSKTLNKFKTMLTEILVIASSEFDGNIEGTKYYTSSEKFRENILKQIKNVDFKENIISDDQEIVEENENIQNNVQCLNNISNNMDTFIKIIKERVAVLSDTRGDRLNGYFLPGLCASLLRITKDFPLWTNIMARYYKSKYETTT</sequence>
<organism evidence="1">
    <name type="scientific">Sipha flava</name>
    <name type="common">yellow sugarcane aphid</name>
    <dbReference type="NCBI Taxonomy" id="143950"/>
    <lineage>
        <taxon>Eukaryota</taxon>
        <taxon>Metazoa</taxon>
        <taxon>Ecdysozoa</taxon>
        <taxon>Arthropoda</taxon>
        <taxon>Hexapoda</taxon>
        <taxon>Insecta</taxon>
        <taxon>Pterygota</taxon>
        <taxon>Neoptera</taxon>
        <taxon>Paraneoptera</taxon>
        <taxon>Hemiptera</taxon>
        <taxon>Sternorrhyncha</taxon>
        <taxon>Aphidomorpha</taxon>
        <taxon>Aphidoidea</taxon>
        <taxon>Aphididae</taxon>
        <taxon>Sipha</taxon>
    </lineage>
</organism>
<protein>
    <submittedName>
        <fullName evidence="1">NOF-FB transposable element protein</fullName>
    </submittedName>
</protein>
<gene>
    <name evidence="1" type="primary">NOF_5</name>
    <name evidence="1" type="ORF">g.172553</name>
</gene>
<reference evidence="1" key="1">
    <citation type="submission" date="2018-04" db="EMBL/GenBank/DDBJ databases">
        <title>Transcriptome assembly of Sipha flava.</title>
        <authorList>
            <person name="Scully E.D."/>
            <person name="Geib S.M."/>
            <person name="Palmer N.A."/>
            <person name="Koch K."/>
            <person name="Bradshaw J."/>
            <person name="Heng-Moss T."/>
            <person name="Sarath G."/>
        </authorList>
    </citation>
    <scope>NUCLEOTIDE SEQUENCE</scope>
</reference>
<evidence type="ECO:0000313" key="1">
    <source>
        <dbReference type="EMBL" id="MBY69747.1"/>
    </source>
</evidence>
<name>A0A2S2PW23_9HEMI</name>
<accession>A0A2S2PW23</accession>
<dbReference type="EMBL" id="GGMS01000544">
    <property type="protein sequence ID" value="MBY69747.1"/>
    <property type="molecule type" value="Transcribed_RNA"/>
</dbReference>
<dbReference type="AlphaFoldDB" id="A0A2S2PW23"/>